<dbReference type="EMBL" id="CM008054">
    <property type="protein sequence ID" value="PAN50731.2"/>
    <property type="molecule type" value="Genomic_DNA"/>
</dbReference>
<dbReference type="Gene3D" id="1.10.10.60">
    <property type="entry name" value="Homeodomain-like"/>
    <property type="match status" value="1"/>
</dbReference>
<evidence type="ECO:0000313" key="3">
    <source>
        <dbReference type="EMBL" id="PAN50731.2"/>
    </source>
</evidence>
<gene>
    <name evidence="3" type="ORF">PAHAL_9G501100</name>
</gene>
<feature type="region of interest" description="Disordered" evidence="1">
    <location>
        <begin position="1"/>
        <end position="21"/>
    </location>
</feature>
<organism evidence="3">
    <name type="scientific">Panicum hallii</name>
    <dbReference type="NCBI Taxonomy" id="206008"/>
    <lineage>
        <taxon>Eukaryota</taxon>
        <taxon>Viridiplantae</taxon>
        <taxon>Streptophyta</taxon>
        <taxon>Embryophyta</taxon>
        <taxon>Tracheophyta</taxon>
        <taxon>Spermatophyta</taxon>
        <taxon>Magnoliopsida</taxon>
        <taxon>Liliopsida</taxon>
        <taxon>Poales</taxon>
        <taxon>Poaceae</taxon>
        <taxon>PACMAD clade</taxon>
        <taxon>Panicoideae</taxon>
        <taxon>Panicodae</taxon>
        <taxon>Paniceae</taxon>
        <taxon>Panicinae</taxon>
        <taxon>Panicum</taxon>
        <taxon>Panicum sect. Panicum</taxon>
    </lineage>
</organism>
<dbReference type="GO" id="GO:0000976">
    <property type="term" value="F:transcription cis-regulatory region binding"/>
    <property type="evidence" value="ECO:0007669"/>
    <property type="project" value="TreeGrafter"/>
</dbReference>
<protein>
    <recommendedName>
        <fullName evidence="2">Myb/SANT-like DNA-binding domain-containing protein</fullName>
    </recommendedName>
</protein>
<name>A0A2S3ISL9_9POAL</name>
<dbReference type="InterPro" id="IPR044822">
    <property type="entry name" value="Myb_DNA-bind_4"/>
</dbReference>
<dbReference type="InterPro" id="IPR044823">
    <property type="entry name" value="ASIL1/2-like"/>
</dbReference>
<dbReference type="Pfam" id="PF13837">
    <property type="entry name" value="Myb_DNA-bind_4"/>
    <property type="match status" value="1"/>
</dbReference>
<dbReference type="GO" id="GO:0005634">
    <property type="term" value="C:nucleus"/>
    <property type="evidence" value="ECO:0007669"/>
    <property type="project" value="TreeGrafter"/>
</dbReference>
<dbReference type="PANTHER" id="PTHR31307">
    <property type="entry name" value="TRIHELIX TRANSCRIPTION FACTOR ASIL2"/>
    <property type="match status" value="1"/>
</dbReference>
<dbReference type="Proteomes" id="UP000243499">
    <property type="component" value="Chromosome 9"/>
</dbReference>
<accession>A0A2S3ISL9</accession>
<dbReference type="Gramene" id="PAN50731">
    <property type="protein sequence ID" value="PAN50731"/>
    <property type="gene ID" value="PAHAL_9G501100"/>
</dbReference>
<evidence type="ECO:0000256" key="1">
    <source>
        <dbReference type="SAM" id="MobiDB-lite"/>
    </source>
</evidence>
<evidence type="ECO:0000259" key="2">
    <source>
        <dbReference type="Pfam" id="PF13837"/>
    </source>
</evidence>
<proteinExistence type="predicted"/>
<feature type="compositionally biased region" description="Basic and acidic residues" evidence="1">
    <location>
        <begin position="283"/>
        <end position="292"/>
    </location>
</feature>
<feature type="domain" description="Myb/SANT-like DNA-binding" evidence="2">
    <location>
        <begin position="14"/>
        <end position="99"/>
    </location>
</feature>
<dbReference type="PANTHER" id="PTHR31307:SF46">
    <property type="entry name" value="MYB_SANT-LIKE DNA-BINDING DOMAIN-CONTAINING PROTEIN"/>
    <property type="match status" value="1"/>
</dbReference>
<dbReference type="AlphaFoldDB" id="A0A2S3ISL9"/>
<sequence>MPSRKPAPECASGNWSDGETSTLIDAWGGAHQRRRPRGLRLKDWRAAASAVNAHRAAAGHRFNRTRVQCQTRIRTLKKRYKEELARQPPSGWPHLPRLRAFLAGPDGPPPGFPARAPAPVKLEVKEEEEEEGGGSGLAASWTVPRRPRDAAARSTGFCTAAVVTKLAEVYERVELARIGAEEEKMEMEVQQAMLDVVKVEHQQWHPQTRTQPCLPLVAAERDRATVTAGFPRAKVTTDERLGRARAQARRANQARQPGSGERTAQHQTKPTGAEADPPGQPDRSFERAKPRA</sequence>
<reference evidence="3" key="1">
    <citation type="submission" date="2018-04" db="EMBL/GenBank/DDBJ databases">
        <title>WGS assembly of Panicum hallii.</title>
        <authorList>
            <person name="Lovell J."/>
            <person name="Jenkins J."/>
            <person name="Lowry D."/>
            <person name="Mamidi S."/>
            <person name="Sreedasyam A."/>
            <person name="Weng X."/>
            <person name="Barry K."/>
            <person name="Bonette J."/>
            <person name="Campitelli B."/>
            <person name="Daum C."/>
            <person name="Gordon S."/>
            <person name="Gould B."/>
            <person name="Lipzen A."/>
            <person name="Macqueen A."/>
            <person name="Palacio-Mejia J."/>
            <person name="Plott C."/>
            <person name="Shakirov E."/>
            <person name="Shu S."/>
            <person name="Yoshinaga Y."/>
            <person name="Zane M."/>
            <person name="Rokhsar D."/>
            <person name="Grimwood J."/>
            <person name="Schmutz J."/>
            <person name="Juenger T."/>
        </authorList>
    </citation>
    <scope>NUCLEOTIDE SEQUENCE [LARGE SCALE GENOMIC DNA]</scope>
    <source>
        <strain evidence="3">FIL2</strain>
    </source>
</reference>
<feature type="region of interest" description="Disordered" evidence="1">
    <location>
        <begin position="229"/>
        <end position="292"/>
    </location>
</feature>